<dbReference type="SUPFAM" id="SSF54211">
    <property type="entry name" value="Ribosomal protein S5 domain 2-like"/>
    <property type="match status" value="1"/>
</dbReference>
<dbReference type="GO" id="GO:0005524">
    <property type="term" value="F:ATP binding"/>
    <property type="evidence" value="ECO:0007669"/>
    <property type="project" value="InterPro"/>
</dbReference>
<gene>
    <name evidence="6" type="ORF">TDIB3V08_LOCUS18</name>
</gene>
<dbReference type="InterPro" id="IPR027065">
    <property type="entry name" value="Lon_Prtase"/>
</dbReference>
<dbReference type="InterPro" id="IPR008268">
    <property type="entry name" value="Peptidase_S16_AS"/>
</dbReference>
<dbReference type="GO" id="GO:0006508">
    <property type="term" value="P:proteolysis"/>
    <property type="evidence" value="ECO:0007669"/>
    <property type="project" value="UniProtKB-KW"/>
</dbReference>
<feature type="domain" description="Lon proteolytic" evidence="5">
    <location>
        <begin position="236"/>
        <end position="459"/>
    </location>
</feature>
<evidence type="ECO:0000256" key="1">
    <source>
        <dbReference type="ARBA" id="ARBA00022801"/>
    </source>
</evidence>
<name>A0A7R8VA08_TIMDO</name>
<dbReference type="Gene3D" id="3.30.230.10">
    <property type="match status" value="1"/>
</dbReference>
<dbReference type="InterPro" id="IPR014721">
    <property type="entry name" value="Ribsml_uS5_D2-typ_fold_subgr"/>
</dbReference>
<keyword evidence="1 3" id="KW-0378">Hydrolase</keyword>
<feature type="active site" evidence="3">
    <location>
        <position position="364"/>
    </location>
</feature>
<dbReference type="AlphaFoldDB" id="A0A7R8VA08"/>
<dbReference type="PROSITE" id="PS01046">
    <property type="entry name" value="LON_SER"/>
    <property type="match status" value="1"/>
</dbReference>
<dbReference type="GO" id="GO:0030163">
    <property type="term" value="P:protein catabolic process"/>
    <property type="evidence" value="ECO:0007669"/>
    <property type="project" value="InterPro"/>
</dbReference>
<keyword evidence="3" id="KW-0645">Protease</keyword>
<feature type="region of interest" description="Disordered" evidence="4">
    <location>
        <begin position="1"/>
        <end position="21"/>
    </location>
</feature>
<evidence type="ECO:0000259" key="5">
    <source>
        <dbReference type="PROSITE" id="PS51786"/>
    </source>
</evidence>
<accession>A0A7R8VA08</accession>
<protein>
    <recommendedName>
        <fullName evidence="5">Lon proteolytic domain-containing protein</fullName>
    </recommendedName>
</protein>
<organism evidence="6">
    <name type="scientific">Timema douglasi</name>
    <name type="common">Walking stick</name>
    <dbReference type="NCBI Taxonomy" id="61478"/>
    <lineage>
        <taxon>Eukaryota</taxon>
        <taxon>Metazoa</taxon>
        <taxon>Ecdysozoa</taxon>
        <taxon>Arthropoda</taxon>
        <taxon>Hexapoda</taxon>
        <taxon>Insecta</taxon>
        <taxon>Pterygota</taxon>
        <taxon>Neoptera</taxon>
        <taxon>Polyneoptera</taxon>
        <taxon>Phasmatodea</taxon>
        <taxon>Timematodea</taxon>
        <taxon>Timematoidea</taxon>
        <taxon>Timematidae</taxon>
        <taxon>Timema</taxon>
    </lineage>
</organism>
<evidence type="ECO:0000256" key="4">
    <source>
        <dbReference type="SAM" id="MobiDB-lite"/>
    </source>
</evidence>
<dbReference type="EMBL" id="OA564271">
    <property type="protein sequence ID" value="CAD7193554.1"/>
    <property type="molecule type" value="Genomic_DNA"/>
</dbReference>
<keyword evidence="2 3" id="KW-0720">Serine protease</keyword>
<proteinExistence type="inferred from homology"/>
<dbReference type="Pfam" id="PF05362">
    <property type="entry name" value="Lon_C"/>
    <property type="match status" value="1"/>
</dbReference>
<dbReference type="GO" id="GO:0004252">
    <property type="term" value="F:serine-type endopeptidase activity"/>
    <property type="evidence" value="ECO:0007669"/>
    <property type="project" value="UniProtKB-UniRule"/>
</dbReference>
<dbReference type="PRINTS" id="PR00830">
    <property type="entry name" value="ENDOLAPTASE"/>
</dbReference>
<dbReference type="PANTHER" id="PTHR10046">
    <property type="entry name" value="ATP DEPENDENT LON PROTEASE FAMILY MEMBER"/>
    <property type="match status" value="1"/>
</dbReference>
<dbReference type="PROSITE" id="PS51786">
    <property type="entry name" value="LON_PROTEOLYTIC"/>
    <property type="match status" value="1"/>
</dbReference>
<evidence type="ECO:0000256" key="3">
    <source>
        <dbReference type="PROSITE-ProRule" id="PRU01122"/>
    </source>
</evidence>
<feature type="active site" evidence="3">
    <location>
        <position position="321"/>
    </location>
</feature>
<dbReference type="GO" id="GO:0004176">
    <property type="term" value="F:ATP-dependent peptidase activity"/>
    <property type="evidence" value="ECO:0007669"/>
    <property type="project" value="UniProtKB-UniRule"/>
</dbReference>
<comment type="similarity">
    <text evidence="3">Belongs to the peptidase S16 family.</text>
</comment>
<evidence type="ECO:0000256" key="2">
    <source>
        <dbReference type="ARBA" id="ARBA00022825"/>
    </source>
</evidence>
<sequence>MTLAADVREGDGCSNPPREGSHVRVFFSPGVQEKRPSDASRSARSGHRVLVHQGKAAPFLDLVRFEVSQATRLCKPDYPEVIWNYNSEEYNPCRDNIAMTPTCFKQAQNPKCHNKLEARTSKPAVTVCSRPHKRVEETRQRKVQPLRLRKRLSSGAIEMILNSDSEWDATGISDDITCSEEDEPTGIDVLGDKFADVSGQWNQIDDVGQAFYRANVPEREKRSPPFYLDSELWSRVGRPGVAVGLAWSTTGAKVMIVEVSKMEGTGELILTGYLGRVMKESAKIALNWVRTAAIEYGIKLDRKIDLHIHFPMGAVVKDGPSAGITIATALMSLFANRPVATDVAMTGEMTLTGMVVPVGGVRDKVLAAHRAGLKRVILPRKCKMDLIELADNVKATAVFLTERWERARHTAGIRECDRSHTSVVNRTQVQSDGRRPVPSLRQVVLCLHYGDVYSESGSETDVLPPDEYCISKEEGKCTPCWTPLVVINHLEFPSPTGTHTTCTLLRHTQIACRTTLSIVEEHKEGSSSSSTCLLSVRDLVFYFVDYVDDVLQAAFEGGFSAPTNQHSNDQLASKL</sequence>
<evidence type="ECO:0000313" key="6">
    <source>
        <dbReference type="EMBL" id="CAD7193554.1"/>
    </source>
</evidence>
<dbReference type="InterPro" id="IPR008269">
    <property type="entry name" value="Lon_proteolytic"/>
</dbReference>
<reference evidence="6" key="1">
    <citation type="submission" date="2020-11" db="EMBL/GenBank/DDBJ databases">
        <authorList>
            <person name="Tran Van P."/>
        </authorList>
    </citation>
    <scope>NUCLEOTIDE SEQUENCE</scope>
</reference>
<feature type="compositionally biased region" description="Basic and acidic residues" evidence="4">
    <location>
        <begin position="1"/>
        <end position="11"/>
    </location>
</feature>
<dbReference type="InterPro" id="IPR020568">
    <property type="entry name" value="Ribosomal_Su5_D2-typ_SF"/>
</dbReference>